<comment type="caution">
    <text evidence="3">The sequence shown here is derived from an EMBL/GenBank/DDBJ whole genome shotgun (WGS) entry which is preliminary data.</text>
</comment>
<evidence type="ECO:0000313" key="3">
    <source>
        <dbReference type="EMBL" id="OIN56329.1"/>
    </source>
</evidence>
<keyword evidence="1" id="KW-0812">Transmembrane</keyword>
<dbReference type="Pfam" id="PF06713">
    <property type="entry name" value="bPH_4"/>
    <property type="match status" value="1"/>
</dbReference>
<protein>
    <recommendedName>
        <fullName evidence="2">Uncharacterized protein YyaB-like PH domain-containing protein</fullName>
    </recommendedName>
</protein>
<reference evidence="3 4" key="1">
    <citation type="submission" date="2016-10" db="EMBL/GenBank/DDBJ databases">
        <title>Arsenicibacter rosenii gen. nov., sp. nov., an efficient arsenic-methylating bacterium isolated from an arsenic-contaminated paddy soil.</title>
        <authorList>
            <person name="Huang K."/>
        </authorList>
    </citation>
    <scope>NUCLEOTIDE SEQUENCE [LARGE SCALE GENOMIC DNA]</scope>
    <source>
        <strain evidence="3 4">SM-1</strain>
    </source>
</reference>
<feature type="transmembrane region" description="Helical" evidence="1">
    <location>
        <begin position="35"/>
        <end position="55"/>
    </location>
</feature>
<accession>A0A1S2VCC0</accession>
<name>A0A1S2VCC0_9BACT</name>
<dbReference type="GO" id="GO:0030153">
    <property type="term" value="P:bacteriocin immunity"/>
    <property type="evidence" value="ECO:0007669"/>
    <property type="project" value="InterPro"/>
</dbReference>
<keyword evidence="1" id="KW-1133">Transmembrane helix</keyword>
<feature type="domain" description="Uncharacterized protein YyaB-like PH" evidence="2">
    <location>
        <begin position="53"/>
        <end position="127"/>
    </location>
</feature>
<dbReference type="AlphaFoldDB" id="A0A1S2VCC0"/>
<dbReference type="InterPro" id="IPR009589">
    <property type="entry name" value="PH_YyaB-like"/>
</dbReference>
<evidence type="ECO:0000313" key="4">
    <source>
        <dbReference type="Proteomes" id="UP000181790"/>
    </source>
</evidence>
<feature type="transmembrane region" description="Helical" evidence="1">
    <location>
        <begin position="12"/>
        <end position="29"/>
    </location>
</feature>
<organism evidence="3 4">
    <name type="scientific">Arsenicibacter rosenii</name>
    <dbReference type="NCBI Taxonomy" id="1750698"/>
    <lineage>
        <taxon>Bacteria</taxon>
        <taxon>Pseudomonadati</taxon>
        <taxon>Bacteroidota</taxon>
        <taxon>Cytophagia</taxon>
        <taxon>Cytophagales</taxon>
        <taxon>Spirosomataceae</taxon>
        <taxon>Arsenicibacter</taxon>
    </lineage>
</organism>
<gene>
    <name evidence="3" type="ORF">BLX24_25185</name>
</gene>
<keyword evidence="4" id="KW-1185">Reference proteome</keyword>
<dbReference type="RefSeq" id="WP_071506001.1">
    <property type="nucleotide sequence ID" value="NZ_MORL01000024.1"/>
</dbReference>
<dbReference type="Proteomes" id="UP000181790">
    <property type="component" value="Unassembled WGS sequence"/>
</dbReference>
<keyword evidence="1" id="KW-0472">Membrane</keyword>
<sequence length="136" mass="15291">MIRFYSKPGPELVIPLALINGGMLISFAYDRNWSGIAVIIAVSAFIVHMFLTTWYQLEGSVLRVKCSFFINQTIDIGSIRSVTQTRNPLGAPATSLDRLEIRYNRFDFVLVSPKDKAGFIRELLKVNPAIEIKLKG</sequence>
<dbReference type="EMBL" id="MORL01000024">
    <property type="protein sequence ID" value="OIN56329.1"/>
    <property type="molecule type" value="Genomic_DNA"/>
</dbReference>
<evidence type="ECO:0000256" key="1">
    <source>
        <dbReference type="SAM" id="Phobius"/>
    </source>
</evidence>
<evidence type="ECO:0000259" key="2">
    <source>
        <dbReference type="Pfam" id="PF06713"/>
    </source>
</evidence>
<proteinExistence type="predicted"/>